<dbReference type="SUPFAM" id="SSF53448">
    <property type="entry name" value="Nucleotide-diphospho-sugar transferases"/>
    <property type="match status" value="1"/>
</dbReference>
<dbReference type="InterPro" id="IPR029044">
    <property type="entry name" value="Nucleotide-diphossugar_trans"/>
</dbReference>
<feature type="domain" description="Mannose-1-phosphate guanyltransferase C-terminal" evidence="3">
    <location>
        <begin position="260"/>
        <end position="386"/>
    </location>
</feature>
<dbReference type="Gene3D" id="3.90.550.10">
    <property type="entry name" value="Spore Coat Polysaccharide Biosynthesis Protein SpsA, Chain A"/>
    <property type="match status" value="1"/>
</dbReference>
<dbReference type="EMBL" id="GIBP01003263">
    <property type="protein sequence ID" value="NDV32232.1"/>
    <property type="molecule type" value="Transcribed_RNA"/>
</dbReference>
<dbReference type="PANTHER" id="PTHR22572">
    <property type="entry name" value="SUGAR-1-PHOSPHATE GUANYL TRANSFERASE"/>
    <property type="match status" value="1"/>
</dbReference>
<dbReference type="Pfam" id="PF00483">
    <property type="entry name" value="NTP_transferase"/>
    <property type="match status" value="1"/>
</dbReference>
<reference evidence="4" key="1">
    <citation type="journal article" date="2020" name="J. Eukaryot. Microbiol.">
        <title>De novo Sequencing, Assembly and Annotation of the Transcriptome for the Free-Living Testate Amoeba Arcella intermedia.</title>
        <authorList>
            <person name="Ribeiro G.M."/>
            <person name="Porfirio-Sousa A.L."/>
            <person name="Maurer-Alcala X.X."/>
            <person name="Katz L.A."/>
            <person name="Lahr D.J.G."/>
        </authorList>
    </citation>
    <scope>NUCLEOTIDE SEQUENCE</scope>
</reference>
<evidence type="ECO:0000256" key="1">
    <source>
        <dbReference type="ARBA" id="ARBA00007274"/>
    </source>
</evidence>
<sequence>MSIDKALFPIAGKEMLYHPIAACSRVPGLKEVYVLGYFPGEQFTTFIENTSKELNIKITYLQEEKPLGTAGGLFHFGQVITKGREYFFVLHVDVCCSFPLVQLLNCHKQRASQFCVTMMGTKVDKVAAPTYGCYVADENGKMVHYAEHPESFISNTINAGVYVFNCSVVTRKFIKKKTDPYNLLRKSFDFQEDDEVISMERDLLPGLVNEGKLCAFEYNDFWRSIKNPGGAVYANDQYMKWYMNTKAIQLTTPQTAKCEVVGDVIIHSSAQVDPSAKIGPNVYIGPNTTVGAGARVHNSIVLNNVKIKEHACVMYAIIGNDSIVGIWSRVEGLPNATDAIVEGRDTRFRRLGITVIGNGVTVHPEIIIRNCIVMPHKPIKATVVDEIIL</sequence>
<organism evidence="4">
    <name type="scientific">Arcella intermedia</name>
    <dbReference type="NCBI Taxonomy" id="1963864"/>
    <lineage>
        <taxon>Eukaryota</taxon>
        <taxon>Amoebozoa</taxon>
        <taxon>Tubulinea</taxon>
        <taxon>Elardia</taxon>
        <taxon>Arcellinida</taxon>
        <taxon>Sphaerothecina</taxon>
        <taxon>Arcellidae</taxon>
        <taxon>Arcella</taxon>
    </lineage>
</organism>
<dbReference type="PROSITE" id="PS00101">
    <property type="entry name" value="HEXAPEP_TRANSFERASES"/>
    <property type="match status" value="1"/>
</dbReference>
<accession>A0A6B2L5H0</accession>
<dbReference type="InterPro" id="IPR056729">
    <property type="entry name" value="GMPPB_C"/>
</dbReference>
<name>A0A6B2L5H0_9EUKA</name>
<dbReference type="AlphaFoldDB" id="A0A6B2L5H0"/>
<dbReference type="InterPro" id="IPR050486">
    <property type="entry name" value="Mannose-1P_guanyltransferase"/>
</dbReference>
<dbReference type="Gene3D" id="2.160.10.10">
    <property type="entry name" value="Hexapeptide repeat proteins"/>
    <property type="match status" value="1"/>
</dbReference>
<proteinExistence type="inferred from homology"/>
<protein>
    <submittedName>
        <fullName evidence="4">Uncharacterized protein</fullName>
    </submittedName>
</protein>
<evidence type="ECO:0000259" key="3">
    <source>
        <dbReference type="Pfam" id="PF25087"/>
    </source>
</evidence>
<feature type="domain" description="Nucleotidyl transferase" evidence="2">
    <location>
        <begin position="3"/>
        <end position="172"/>
    </location>
</feature>
<dbReference type="GO" id="GO:0016740">
    <property type="term" value="F:transferase activity"/>
    <property type="evidence" value="ECO:0007669"/>
    <property type="project" value="InterPro"/>
</dbReference>
<comment type="similarity">
    <text evidence="1">Belongs to the transferase hexapeptide repeat family.</text>
</comment>
<dbReference type="InterPro" id="IPR005835">
    <property type="entry name" value="NTP_transferase_dom"/>
</dbReference>
<dbReference type="InterPro" id="IPR018357">
    <property type="entry name" value="Hexapep_transf_CS"/>
</dbReference>
<dbReference type="Pfam" id="PF25087">
    <property type="entry name" value="GMPPB_C"/>
    <property type="match status" value="1"/>
</dbReference>
<evidence type="ECO:0000313" key="4">
    <source>
        <dbReference type="EMBL" id="NDV32232.1"/>
    </source>
</evidence>
<evidence type="ECO:0000259" key="2">
    <source>
        <dbReference type="Pfam" id="PF00483"/>
    </source>
</evidence>